<dbReference type="Proteomes" id="UP000029448">
    <property type="component" value="Unassembled WGS sequence"/>
</dbReference>
<accession>A0A094ZD46</accession>
<dbReference type="Pfam" id="PF13579">
    <property type="entry name" value="Glyco_trans_4_4"/>
    <property type="match status" value="1"/>
</dbReference>
<dbReference type="GeneID" id="89478265"/>
<keyword evidence="5" id="KW-1185">Reference proteome</keyword>
<feature type="domain" description="Glycosyltransferase subfamily 4-like N-terminal" evidence="3">
    <location>
        <begin position="565"/>
        <end position="756"/>
    </location>
</feature>
<dbReference type="PANTHER" id="PTHR45947">
    <property type="entry name" value="SULFOQUINOVOSYL TRANSFERASE SQD2"/>
    <property type="match status" value="1"/>
</dbReference>
<proteinExistence type="predicted"/>
<dbReference type="Gene3D" id="3.40.50.2000">
    <property type="entry name" value="Glycogen Phosphorylase B"/>
    <property type="match status" value="3"/>
</dbReference>
<protein>
    <recommendedName>
        <fullName evidence="6">Glycosyl transferase</fullName>
    </recommendedName>
</protein>
<feature type="compositionally biased region" description="Basic and acidic residues" evidence="1">
    <location>
        <begin position="1"/>
        <end position="18"/>
    </location>
</feature>
<comment type="caution">
    <text evidence="4">The sequence shown here is derived from an EMBL/GenBank/DDBJ whole genome shotgun (WGS) entry which is preliminary data.</text>
</comment>
<dbReference type="GO" id="GO:0016757">
    <property type="term" value="F:glycosyltransferase activity"/>
    <property type="evidence" value="ECO:0007669"/>
    <property type="project" value="InterPro"/>
</dbReference>
<evidence type="ECO:0000256" key="1">
    <source>
        <dbReference type="SAM" id="MobiDB-lite"/>
    </source>
</evidence>
<dbReference type="RefSeq" id="WP_035382536.1">
    <property type="nucleotide sequence ID" value="NZ_JACAOJ010000037.1"/>
</dbReference>
<dbReference type="AlphaFoldDB" id="A0A094ZD46"/>
<dbReference type="CDD" id="cd03823">
    <property type="entry name" value="GT4_ExpE7-like"/>
    <property type="match status" value="1"/>
</dbReference>
<reference evidence="4 5" key="1">
    <citation type="submission" date="2014-06" db="EMBL/GenBank/DDBJ databases">
        <title>Functional and comparative genomic analyses of the Drosophila gut microbiota identify candidate symbiosis factors.</title>
        <authorList>
            <person name="Newell P.D."/>
            <person name="Chaston J.M."/>
            <person name="Douglas A.E."/>
        </authorList>
    </citation>
    <scope>NUCLEOTIDE SEQUENCE [LARGE SCALE GENOMIC DNA]</scope>
    <source>
        <strain evidence="4 5">DmCS_006</strain>
    </source>
</reference>
<gene>
    <name evidence="4" type="ORF">AtDm6_3608</name>
</gene>
<feature type="domain" description="Glycosyl transferase family 1" evidence="2">
    <location>
        <begin position="769"/>
        <end position="921"/>
    </location>
</feature>
<organism evidence="4 5">
    <name type="scientific">Acetobacter tropicalis</name>
    <dbReference type="NCBI Taxonomy" id="104102"/>
    <lineage>
        <taxon>Bacteria</taxon>
        <taxon>Pseudomonadati</taxon>
        <taxon>Pseudomonadota</taxon>
        <taxon>Alphaproteobacteria</taxon>
        <taxon>Acetobacterales</taxon>
        <taxon>Acetobacteraceae</taxon>
        <taxon>Acetobacter</taxon>
    </lineage>
</organism>
<evidence type="ECO:0000259" key="2">
    <source>
        <dbReference type="Pfam" id="PF00534"/>
    </source>
</evidence>
<evidence type="ECO:0008006" key="6">
    <source>
        <dbReference type="Google" id="ProtNLM"/>
    </source>
</evidence>
<feature type="region of interest" description="Disordered" evidence="1">
    <location>
        <begin position="1"/>
        <end position="35"/>
    </location>
</feature>
<dbReference type="PATRIC" id="fig|104102.7.peg.3553"/>
<name>A0A094ZD46_9PROT</name>
<dbReference type="STRING" id="104102.AtDm6_3608"/>
<evidence type="ECO:0000313" key="4">
    <source>
        <dbReference type="EMBL" id="KGB20601.1"/>
    </source>
</evidence>
<dbReference type="InterPro" id="IPR028098">
    <property type="entry name" value="Glyco_trans_4-like_N"/>
</dbReference>
<dbReference type="SUPFAM" id="SSF53756">
    <property type="entry name" value="UDP-Glycosyltransferase/glycogen phosphorylase"/>
    <property type="match status" value="2"/>
</dbReference>
<evidence type="ECO:0000313" key="5">
    <source>
        <dbReference type="Proteomes" id="UP000029448"/>
    </source>
</evidence>
<sequence length="958" mass="106736">MDSFEEERHDSGMTDITHDPLSLQGVREKSPEGEASAIDTARLQKQLQLAEDLVVGYRASARLHSLRSDGMFSALASERHYRNLERTSLSWKVTIPLRAVRSLAAGRMPSSGRPVKEVVQRVREIARTEGWRGVAERLHARLPEMPRVGFFGRRSERSLSKITEKESRKRAEEVYLHPLPDRVTDDFQPLFLIIAELSIPQCAKYRVWQRQEELESLGWRVVVVEWYDIARALSLLQVCTRVVFYRVPGNKDGLLLIEEAHRLSLSPWWEVDDLIFDPESYEKNTNLKTLSASERRNVLEGVVYYRKALLACGRAIASTRGLADAMRQAGVSDVSVIENALDGETLTEATALQAQAGQKKAEAQSSILVFYGSGTKTHDMDFRVAASGILAAMQTDPRLRLQIVGDLTLPSEFEALGDRVEKLQGRSYPAYLQRLAQADIAIAPLEPGLFNDAKSNIKYLEAAVLAIPSVCSPAQAFTDVIQTGENGYLAASPEDWKTALLALADDAAQRQAIGEKAHTDILARYSPQAVAQQQVLPVFGSPVQPVYTKPRVMVVNVFFAPRSFGGATLVAEEMAKAMQQRGMDVAVMTSRPSLAGLPNSALRYQVQGMQALSVPVEEDPISGLDNPAIAEVFRSWVKAWQPDIVHFHATQGLGASVVRVCQELGVPYVVTLHDAWWLCERQFMVQKNGRYCFQKTIDLRVCEACVPGVRHLTERALMMQECLKYAARLLSPSLSHLELYAANGVPPDRLVVNRNGFVWPKRPHLKRKPGAPLRFGYVGGNEAVKGFPLIREAFESLERTDWELVLVDNTLKLGFKSIDTSLWRIGGKVDVIPSYPSDESDDFFDRIDVLLFPSQWKESFGLTVREALARDVWVVTTSPGGQSEDVVDGVNGTFIELDGRPEGLKHAISTLLEKAATLENYENPLKSALPTYEAQADQLHSLYQAVISEEKAETKRLF</sequence>
<dbReference type="InterPro" id="IPR001296">
    <property type="entry name" value="Glyco_trans_1"/>
</dbReference>
<dbReference type="EMBL" id="JOKM01000123">
    <property type="protein sequence ID" value="KGB20601.1"/>
    <property type="molecule type" value="Genomic_DNA"/>
</dbReference>
<evidence type="ECO:0000259" key="3">
    <source>
        <dbReference type="Pfam" id="PF13579"/>
    </source>
</evidence>
<dbReference type="PANTHER" id="PTHR45947:SF13">
    <property type="entry name" value="TRANSFERASE"/>
    <property type="match status" value="1"/>
</dbReference>
<dbReference type="Pfam" id="PF00534">
    <property type="entry name" value="Glycos_transf_1"/>
    <property type="match status" value="1"/>
</dbReference>
<dbReference type="Pfam" id="PF13692">
    <property type="entry name" value="Glyco_trans_1_4"/>
    <property type="match status" value="1"/>
</dbReference>
<dbReference type="InterPro" id="IPR050194">
    <property type="entry name" value="Glycosyltransferase_grp1"/>
</dbReference>